<organism evidence="1 2">
    <name type="scientific">Trichoderma harzianum</name>
    <name type="common">Hypocrea lixii</name>
    <dbReference type="NCBI Taxonomy" id="5544"/>
    <lineage>
        <taxon>Eukaryota</taxon>
        <taxon>Fungi</taxon>
        <taxon>Dikarya</taxon>
        <taxon>Ascomycota</taxon>
        <taxon>Pezizomycotina</taxon>
        <taxon>Sordariomycetes</taxon>
        <taxon>Hypocreomycetidae</taxon>
        <taxon>Hypocreales</taxon>
        <taxon>Hypocreaceae</taxon>
        <taxon>Trichoderma</taxon>
    </lineage>
</organism>
<protein>
    <submittedName>
        <fullName evidence="1">Uncharacterized protein</fullName>
    </submittedName>
</protein>
<sequence length="336" mass="36552">MSRPRFLLLKADIIVSIRMLDPLSADAVIAADKVCPNKPVLKFDRTCNKTASRGWHGYQYYGNLDLKCDIRSELRSYAGTHTSRILPVPRDSAPVGTHLRALSAFRNSIGMPPLASASKCKCRPGLAQGWQALPPVGRFPRNGTLDGDTISYCLSRHAMSLGLLSLDGVLSITSFEQFQRHDATPGCHATAIPCYSTAMPGHPQNHYCAREDPPTNASEQSKRPVVVSVLARFSPNGLATPSFSSPVYPVQQTDHGCKGLMVLAAADRKLTQAFLNNPDRCLTQQEAGMLNRQQMRVEILSRPESHQAALARLGQSRNLCQGHGCKGGGLAWAPLL</sequence>
<reference evidence="2" key="1">
    <citation type="journal article" date="2015" name="Genome Announc.">
        <title>Draft whole-genome sequence of the biocontrol agent Trichoderma harzianum T6776.</title>
        <authorList>
            <person name="Baroncelli R."/>
            <person name="Piaggeschi G."/>
            <person name="Fiorini L."/>
            <person name="Bertolini E."/>
            <person name="Zapparata A."/>
            <person name="Pe M.E."/>
            <person name="Sarrocco S."/>
            <person name="Vannacci G."/>
        </authorList>
    </citation>
    <scope>NUCLEOTIDE SEQUENCE [LARGE SCALE GENOMIC DNA]</scope>
    <source>
        <strain evidence="2">T6776</strain>
    </source>
</reference>
<comment type="caution">
    <text evidence="1">The sequence shown here is derived from an EMBL/GenBank/DDBJ whole genome shotgun (WGS) entry which is preliminary data.</text>
</comment>
<proteinExistence type="predicted"/>
<dbReference type="EMBL" id="JOKZ01000453">
    <property type="protein sequence ID" value="KKO98155.1"/>
    <property type="molecule type" value="Genomic_DNA"/>
</dbReference>
<name>A0A0F9WYF7_TRIHA</name>
<dbReference type="OrthoDB" id="10417107at2759"/>
<accession>A0A0F9WYF7</accession>
<gene>
    <name evidence="1" type="ORF">THAR02_09745</name>
</gene>
<dbReference type="AlphaFoldDB" id="A0A0F9WYF7"/>
<evidence type="ECO:0000313" key="2">
    <source>
        <dbReference type="Proteomes" id="UP000034112"/>
    </source>
</evidence>
<evidence type="ECO:0000313" key="1">
    <source>
        <dbReference type="EMBL" id="KKO98155.1"/>
    </source>
</evidence>
<dbReference type="OMA" id="GHGCKGG"/>
<dbReference type="Proteomes" id="UP000034112">
    <property type="component" value="Unassembled WGS sequence"/>
</dbReference>